<dbReference type="AlphaFoldDB" id="A0AAW1AA52"/>
<accession>A0AAW1AA52</accession>
<comment type="caution">
    <text evidence="7">The sequence shown here is derived from an EMBL/GenBank/DDBJ whole genome shotgun (WGS) entry which is preliminary data.</text>
</comment>
<dbReference type="SUPFAM" id="SSF49854">
    <property type="entry name" value="Spermadhesin, CUB domain"/>
    <property type="match status" value="1"/>
</dbReference>
<keyword evidence="4" id="KW-0472">Membrane</keyword>
<feature type="domain" description="CUB" evidence="6">
    <location>
        <begin position="184"/>
        <end position="298"/>
    </location>
</feature>
<dbReference type="PANTHER" id="PTHR24251">
    <property type="entry name" value="OVOCHYMASE-RELATED"/>
    <property type="match status" value="1"/>
</dbReference>
<keyword evidence="4" id="KW-1133">Transmembrane helix</keyword>
<feature type="transmembrane region" description="Helical" evidence="4">
    <location>
        <begin position="420"/>
        <end position="442"/>
    </location>
</feature>
<evidence type="ECO:0000256" key="3">
    <source>
        <dbReference type="PROSITE-ProRule" id="PRU00059"/>
    </source>
</evidence>
<evidence type="ECO:0000256" key="2">
    <source>
        <dbReference type="ARBA" id="ARBA00023157"/>
    </source>
</evidence>
<evidence type="ECO:0000256" key="5">
    <source>
        <dbReference type="SAM" id="SignalP"/>
    </source>
</evidence>
<evidence type="ECO:0000256" key="4">
    <source>
        <dbReference type="SAM" id="Phobius"/>
    </source>
</evidence>
<dbReference type="InterPro" id="IPR035914">
    <property type="entry name" value="Sperma_CUB_dom_sf"/>
</dbReference>
<protein>
    <recommendedName>
        <fullName evidence="6">CUB domain-containing protein</fullName>
    </recommendedName>
</protein>
<dbReference type="SMART" id="SM00042">
    <property type="entry name" value="CUB"/>
    <property type="match status" value="1"/>
</dbReference>
<feature type="chain" id="PRO_5043687886" description="CUB domain-containing protein" evidence="5">
    <location>
        <begin position="25"/>
        <end position="469"/>
    </location>
</feature>
<evidence type="ECO:0000259" key="6">
    <source>
        <dbReference type="PROSITE" id="PS01180"/>
    </source>
</evidence>
<evidence type="ECO:0000313" key="7">
    <source>
        <dbReference type="EMBL" id="KAK9306179.1"/>
    </source>
</evidence>
<dbReference type="PROSITE" id="PS01180">
    <property type="entry name" value="CUB"/>
    <property type="match status" value="1"/>
</dbReference>
<evidence type="ECO:0000313" key="8">
    <source>
        <dbReference type="Proteomes" id="UP001432146"/>
    </source>
</evidence>
<dbReference type="Pfam" id="PF00431">
    <property type="entry name" value="CUB"/>
    <property type="match status" value="1"/>
</dbReference>
<evidence type="ECO:0000256" key="1">
    <source>
        <dbReference type="ARBA" id="ARBA00022737"/>
    </source>
</evidence>
<dbReference type="EMBL" id="JAWNGG020000043">
    <property type="protein sequence ID" value="KAK9306179.1"/>
    <property type="molecule type" value="Genomic_DNA"/>
</dbReference>
<dbReference type="Gene3D" id="2.60.120.290">
    <property type="entry name" value="Spermadhesin, CUB domain"/>
    <property type="match status" value="1"/>
</dbReference>
<proteinExistence type="predicted"/>
<keyword evidence="4" id="KW-0812">Transmembrane</keyword>
<keyword evidence="5" id="KW-0732">Signal</keyword>
<comment type="caution">
    <text evidence="3">Lacks conserved residue(s) required for the propagation of feature annotation.</text>
</comment>
<dbReference type="InterPro" id="IPR000859">
    <property type="entry name" value="CUB_dom"/>
</dbReference>
<feature type="signal peptide" evidence="5">
    <location>
        <begin position="1"/>
        <end position="24"/>
    </location>
</feature>
<keyword evidence="1" id="KW-0677">Repeat</keyword>
<dbReference type="CDD" id="cd00041">
    <property type="entry name" value="CUB"/>
    <property type="match status" value="1"/>
</dbReference>
<name>A0AAW1AA52_9HYME</name>
<keyword evidence="8" id="KW-1185">Reference proteome</keyword>
<keyword evidence="2" id="KW-1015">Disulfide bond</keyword>
<reference evidence="7 8" key="1">
    <citation type="submission" date="2024-05" db="EMBL/GenBank/DDBJ databases">
        <title>The nuclear and mitochondrial genome assemblies of Tetragonisca angustula (Apidae: Meliponini), a tiny yet remarkable pollinator in the Neotropics.</title>
        <authorList>
            <person name="Ferrari R."/>
            <person name="Ricardo P.C."/>
            <person name="Dias F.C."/>
            <person name="Araujo N.S."/>
            <person name="Soares D.O."/>
            <person name="Zhou Q.-S."/>
            <person name="Zhu C.-D."/>
            <person name="Coutinho L."/>
            <person name="Airas M.C."/>
            <person name="Batista T.M."/>
        </authorList>
    </citation>
    <scope>NUCLEOTIDE SEQUENCE [LARGE SCALE GENOMIC DNA]</scope>
    <source>
        <strain evidence="7">ASF017062</strain>
        <tissue evidence="7">Abdomen</tissue>
    </source>
</reference>
<dbReference type="Proteomes" id="UP001432146">
    <property type="component" value="Unassembled WGS sequence"/>
</dbReference>
<gene>
    <name evidence="7" type="ORF">QLX08_003071</name>
</gene>
<organism evidence="7 8">
    <name type="scientific">Tetragonisca angustula</name>
    <dbReference type="NCBI Taxonomy" id="166442"/>
    <lineage>
        <taxon>Eukaryota</taxon>
        <taxon>Metazoa</taxon>
        <taxon>Ecdysozoa</taxon>
        <taxon>Arthropoda</taxon>
        <taxon>Hexapoda</taxon>
        <taxon>Insecta</taxon>
        <taxon>Pterygota</taxon>
        <taxon>Neoptera</taxon>
        <taxon>Endopterygota</taxon>
        <taxon>Hymenoptera</taxon>
        <taxon>Apocrita</taxon>
        <taxon>Aculeata</taxon>
        <taxon>Apoidea</taxon>
        <taxon>Anthophila</taxon>
        <taxon>Apidae</taxon>
        <taxon>Tetragonisca</taxon>
    </lineage>
</organism>
<sequence length="469" mass="51774">MAPGATALTSLLLLLMAMAARCSSTKSILASTQSPFAKILKGVRLPGGYMEVVQEDHCSQGAVRLTCRSLKAFIFILEAEYLTNLTHICGYDAQKLMAKKTYKSRANSLSLKKKELKGNYIVDAEDEQRFGVVDIRQSLNRRCSGQKHCRYNLITDHPSAVYWNPATLRLKYACIPEAAVKRYCNEELKVVSGEGGFINSPGYPLYYLGENTCGWTFRSAPGHRIVLTFHDLNIREPESDGSCVDIVRVREKGRTLFENCGTVVGVKVISNSNVITLDLVATKRLYSARGFFLQYQVLSCPDVSAPNGSYVLNGTLTSRTFLCKFGTVFSDSKERTRILECKNGKWNESVISMPSCTATSAVILKTEQEHQRISSLSGDNILGAGVRIGRGEDAVAVSNGNTMDSAQSAMMKQTDYVVDVVLPTVLIALLFVGNAIIVYIIFQYRKRKVPSMEQGEEMSLRNAAEVPQV</sequence>